<feature type="transmembrane region" description="Helical" evidence="8">
    <location>
        <begin position="204"/>
        <end position="223"/>
    </location>
</feature>
<dbReference type="CDD" id="cd17503">
    <property type="entry name" value="MFS_LmrB_MDR_like"/>
    <property type="match status" value="1"/>
</dbReference>
<dbReference type="PANTHER" id="PTHR42718:SF9">
    <property type="entry name" value="MAJOR FACILITATOR SUPERFAMILY MULTIDRUG TRANSPORTER MFSC"/>
    <property type="match status" value="1"/>
</dbReference>
<dbReference type="NCBIfam" id="TIGR00711">
    <property type="entry name" value="efflux_EmrB"/>
    <property type="match status" value="1"/>
</dbReference>
<feature type="transmembrane region" description="Helical" evidence="8">
    <location>
        <begin position="170"/>
        <end position="192"/>
    </location>
</feature>
<dbReference type="PANTHER" id="PTHR42718">
    <property type="entry name" value="MAJOR FACILITATOR SUPERFAMILY MULTIDRUG TRANSPORTER MFSC"/>
    <property type="match status" value="1"/>
</dbReference>
<proteinExistence type="inferred from homology"/>
<dbReference type="EMBL" id="MVKX01000004">
    <property type="protein sequence ID" value="OOV83544.1"/>
    <property type="molecule type" value="Genomic_DNA"/>
</dbReference>
<evidence type="ECO:0000256" key="5">
    <source>
        <dbReference type="ARBA" id="ARBA00022692"/>
    </source>
</evidence>
<feature type="transmembrane region" description="Helical" evidence="8">
    <location>
        <begin position="310"/>
        <end position="331"/>
    </location>
</feature>
<feature type="transmembrane region" description="Helical" evidence="8">
    <location>
        <begin position="146"/>
        <end position="164"/>
    </location>
</feature>
<evidence type="ECO:0000256" key="6">
    <source>
        <dbReference type="ARBA" id="ARBA00022989"/>
    </source>
</evidence>
<comment type="similarity">
    <text evidence="2">Belongs to the major facilitator superfamily. EmrB family.</text>
</comment>
<feature type="transmembrane region" description="Helical" evidence="8">
    <location>
        <begin position="363"/>
        <end position="384"/>
    </location>
</feature>
<dbReference type="Pfam" id="PF07690">
    <property type="entry name" value="MFS_1"/>
    <property type="match status" value="1"/>
</dbReference>
<dbReference type="InterPro" id="IPR011701">
    <property type="entry name" value="MFS"/>
</dbReference>
<keyword evidence="5 8" id="KW-0812">Transmembrane</keyword>
<feature type="domain" description="Major facilitator superfamily (MFS) profile" evidence="9">
    <location>
        <begin position="18"/>
        <end position="500"/>
    </location>
</feature>
<organism evidence="10 11">
    <name type="scientific">Acinetobacter amyesii</name>
    <dbReference type="NCBI Taxonomy" id="2942470"/>
    <lineage>
        <taxon>Bacteria</taxon>
        <taxon>Pseudomonadati</taxon>
        <taxon>Pseudomonadota</taxon>
        <taxon>Gammaproteobacteria</taxon>
        <taxon>Moraxellales</taxon>
        <taxon>Moraxellaceae</taxon>
        <taxon>Acinetobacter</taxon>
    </lineage>
</organism>
<evidence type="ECO:0000313" key="11">
    <source>
        <dbReference type="Proteomes" id="UP000191160"/>
    </source>
</evidence>
<comment type="subcellular location">
    <subcellularLocation>
        <location evidence="1">Cell membrane</location>
        <topology evidence="1">Multi-pass membrane protein</topology>
    </subcellularLocation>
</comment>
<reference evidence="10 11" key="1">
    <citation type="submission" date="2017-02" db="EMBL/GenBank/DDBJ databases">
        <title>Acinetobacter sp. ANC 4945, whole genome shotgun sequencing project.</title>
        <authorList>
            <person name="Radolfova-Krizova L."/>
            <person name="Al Atrouni A."/>
            <person name="Nemec A."/>
        </authorList>
    </citation>
    <scope>NUCLEOTIDE SEQUENCE [LARGE SCALE GENOMIC DNA]</scope>
    <source>
        <strain evidence="10 11">ANC 4945</strain>
    </source>
</reference>
<evidence type="ECO:0000256" key="4">
    <source>
        <dbReference type="ARBA" id="ARBA00022475"/>
    </source>
</evidence>
<dbReference type="GO" id="GO:0005886">
    <property type="term" value="C:plasma membrane"/>
    <property type="evidence" value="ECO:0007669"/>
    <property type="project" value="UniProtKB-SubCell"/>
</dbReference>
<feature type="transmembrane region" description="Helical" evidence="8">
    <location>
        <begin position="338"/>
        <end position="357"/>
    </location>
</feature>
<keyword evidence="3" id="KW-0813">Transport</keyword>
<dbReference type="SUPFAM" id="SSF103473">
    <property type="entry name" value="MFS general substrate transporter"/>
    <property type="match status" value="1"/>
</dbReference>
<keyword evidence="11" id="KW-1185">Reference proteome</keyword>
<evidence type="ECO:0000256" key="7">
    <source>
        <dbReference type="ARBA" id="ARBA00023136"/>
    </source>
</evidence>
<dbReference type="PROSITE" id="PS50850">
    <property type="entry name" value="MFS"/>
    <property type="match status" value="1"/>
</dbReference>
<evidence type="ECO:0000313" key="10">
    <source>
        <dbReference type="EMBL" id="OOV83544.1"/>
    </source>
</evidence>
<protein>
    <submittedName>
        <fullName evidence="10">MFS transporter</fullName>
    </submittedName>
</protein>
<dbReference type="Gene3D" id="1.20.1720.10">
    <property type="entry name" value="Multidrug resistance protein D"/>
    <property type="match status" value="1"/>
</dbReference>
<name>A0A1T1H107_9GAMM</name>
<feature type="transmembrane region" description="Helical" evidence="8">
    <location>
        <begin position="12"/>
        <end position="36"/>
    </location>
</feature>
<feature type="transmembrane region" description="Helical" evidence="8">
    <location>
        <begin position="476"/>
        <end position="495"/>
    </location>
</feature>
<feature type="transmembrane region" description="Helical" evidence="8">
    <location>
        <begin position="117"/>
        <end position="134"/>
    </location>
</feature>
<evidence type="ECO:0000256" key="1">
    <source>
        <dbReference type="ARBA" id="ARBA00004651"/>
    </source>
</evidence>
<dbReference type="Gene3D" id="1.20.1250.20">
    <property type="entry name" value="MFS general substrate transporter like domains"/>
    <property type="match status" value="1"/>
</dbReference>
<keyword evidence="7 8" id="KW-0472">Membrane</keyword>
<accession>A0A1T1H107</accession>
<dbReference type="InterPro" id="IPR036259">
    <property type="entry name" value="MFS_trans_sf"/>
</dbReference>
<evidence type="ECO:0000259" key="9">
    <source>
        <dbReference type="PROSITE" id="PS50850"/>
    </source>
</evidence>
<evidence type="ECO:0000256" key="3">
    <source>
        <dbReference type="ARBA" id="ARBA00022448"/>
    </source>
</evidence>
<gene>
    <name evidence="10" type="primary">emrB</name>
    <name evidence="10" type="ORF">B1202_07865</name>
</gene>
<feature type="transmembrane region" description="Helical" evidence="8">
    <location>
        <begin position="84"/>
        <end position="105"/>
    </location>
</feature>
<dbReference type="RefSeq" id="WP_078190014.1">
    <property type="nucleotide sequence ID" value="NZ_JAMCOZ010000014.1"/>
</dbReference>
<dbReference type="GO" id="GO:0022857">
    <property type="term" value="F:transmembrane transporter activity"/>
    <property type="evidence" value="ECO:0007669"/>
    <property type="project" value="InterPro"/>
</dbReference>
<dbReference type="AlphaFoldDB" id="A0A1T1H107"/>
<keyword evidence="4" id="KW-1003">Cell membrane</keyword>
<feature type="transmembrane region" description="Helical" evidence="8">
    <location>
        <begin position="56"/>
        <end position="77"/>
    </location>
</feature>
<keyword evidence="6 8" id="KW-1133">Transmembrane helix</keyword>
<sequence>MNQQMQMTDLKGGRLILAALVLALANFMVVLDMTIANVSVPHITGSLAVSASQGTWVITSYAVAEAICVPLTGWLAGRFGSVRVFVISLFGFTVFSILCGLSTSLEMLVFCRIGQGLFGGPIMPLSQTLLMRIFPPEKQSQAMGMWAMTTVVGPILGPILGGTISDNLSWHWIFFINIPVGIGCAIAAMRLLKTAETPTQKLKIDRGGLLLLVLWIGALQLMLDLGHERDWFNNPFIVVLALTAFVGLIIFTIWELTERHPVVNILLFKYRSFTISVLALAFGFGAFFGSIVLIPQWLQINLGYTATWAGYLTATMGVGSLTMSPIVAKLATKYDQRALASFGLSILGGVTLMRAFWTTDADFMALALPQILQGFAVPFFFIPLSNMALASVLPQDMASAAGLMNFLRTMAGAIGASIAVTIWDDHTKVARSEMVSNLHVTEVQNTLVNNGMSSEAALGYISSLVDKEALTLSANHVFLVLAGVFIFAALIIWLCPRPKAGVGGSHVH</sequence>
<evidence type="ECO:0000256" key="8">
    <source>
        <dbReference type="SAM" id="Phobius"/>
    </source>
</evidence>
<comment type="caution">
    <text evidence="10">The sequence shown here is derived from an EMBL/GenBank/DDBJ whole genome shotgun (WGS) entry which is preliminary data.</text>
</comment>
<evidence type="ECO:0000256" key="2">
    <source>
        <dbReference type="ARBA" id="ARBA00008537"/>
    </source>
</evidence>
<feature type="transmembrane region" description="Helical" evidence="8">
    <location>
        <begin position="275"/>
        <end position="298"/>
    </location>
</feature>
<feature type="transmembrane region" description="Helical" evidence="8">
    <location>
        <begin position="235"/>
        <end position="254"/>
    </location>
</feature>
<feature type="transmembrane region" description="Helical" evidence="8">
    <location>
        <begin position="405"/>
        <end position="423"/>
    </location>
</feature>
<dbReference type="Proteomes" id="UP000191160">
    <property type="component" value="Unassembled WGS sequence"/>
</dbReference>
<dbReference type="InterPro" id="IPR020846">
    <property type="entry name" value="MFS_dom"/>
</dbReference>
<dbReference type="InterPro" id="IPR004638">
    <property type="entry name" value="EmrB-like"/>
</dbReference>